<protein>
    <submittedName>
        <fullName evidence="2">Uncharacterized protein</fullName>
    </submittedName>
</protein>
<keyword evidence="1" id="KW-1133">Transmembrane helix</keyword>
<accession>A0A0B6Y0U2</accession>
<evidence type="ECO:0000256" key="1">
    <source>
        <dbReference type="SAM" id="Phobius"/>
    </source>
</evidence>
<sequence length="59" mass="6922">MLLSGQSRMYGRVCVWTCVRMSIIDDYVNELMIFICFCETVNLYVSFLMFALADLVLQR</sequence>
<organism evidence="2">
    <name type="scientific">Arion vulgaris</name>
    <dbReference type="NCBI Taxonomy" id="1028688"/>
    <lineage>
        <taxon>Eukaryota</taxon>
        <taxon>Metazoa</taxon>
        <taxon>Spiralia</taxon>
        <taxon>Lophotrochozoa</taxon>
        <taxon>Mollusca</taxon>
        <taxon>Gastropoda</taxon>
        <taxon>Heterobranchia</taxon>
        <taxon>Euthyneura</taxon>
        <taxon>Panpulmonata</taxon>
        <taxon>Eupulmonata</taxon>
        <taxon>Stylommatophora</taxon>
        <taxon>Helicina</taxon>
        <taxon>Arionoidea</taxon>
        <taxon>Arionidae</taxon>
        <taxon>Arion</taxon>
    </lineage>
</organism>
<name>A0A0B6Y0U2_9EUPU</name>
<feature type="transmembrane region" description="Helical" evidence="1">
    <location>
        <begin position="31"/>
        <end position="57"/>
    </location>
</feature>
<dbReference type="EMBL" id="HACG01002909">
    <property type="protein sequence ID" value="CEK49774.1"/>
    <property type="molecule type" value="Transcribed_RNA"/>
</dbReference>
<dbReference type="AlphaFoldDB" id="A0A0B6Y0U2"/>
<keyword evidence="1" id="KW-0812">Transmembrane</keyword>
<gene>
    <name evidence="2" type="primary">ORF8813</name>
</gene>
<reference evidence="2" key="1">
    <citation type="submission" date="2014-12" db="EMBL/GenBank/DDBJ databases">
        <title>Insight into the proteome of Arion vulgaris.</title>
        <authorList>
            <person name="Aradska J."/>
            <person name="Bulat T."/>
            <person name="Smidak R."/>
            <person name="Sarate P."/>
            <person name="Gangsoo J."/>
            <person name="Sialana F."/>
            <person name="Bilban M."/>
            <person name="Lubec G."/>
        </authorList>
    </citation>
    <scope>NUCLEOTIDE SEQUENCE</scope>
    <source>
        <tissue evidence="2">Skin</tissue>
    </source>
</reference>
<evidence type="ECO:0000313" key="2">
    <source>
        <dbReference type="EMBL" id="CEK49774.1"/>
    </source>
</evidence>
<proteinExistence type="predicted"/>
<keyword evidence="1" id="KW-0472">Membrane</keyword>